<evidence type="ECO:0000313" key="4">
    <source>
        <dbReference type="Proteomes" id="UP000824211"/>
    </source>
</evidence>
<feature type="transmembrane region" description="Helical" evidence="1">
    <location>
        <begin position="140"/>
        <end position="158"/>
    </location>
</feature>
<gene>
    <name evidence="3" type="ORF">H9771_02125</name>
</gene>
<feature type="transmembrane region" description="Helical" evidence="1">
    <location>
        <begin position="339"/>
        <end position="360"/>
    </location>
</feature>
<reference evidence="3" key="2">
    <citation type="submission" date="2021-04" db="EMBL/GenBank/DDBJ databases">
        <authorList>
            <person name="Gilroy R."/>
        </authorList>
    </citation>
    <scope>NUCLEOTIDE SEQUENCE</scope>
    <source>
        <strain evidence="3">ChiHjej9B8-13557</strain>
    </source>
</reference>
<feature type="transmembrane region" description="Helical" evidence="1">
    <location>
        <begin position="309"/>
        <end position="332"/>
    </location>
</feature>
<feature type="transmembrane region" description="Helical" evidence="1">
    <location>
        <begin position="84"/>
        <end position="102"/>
    </location>
</feature>
<evidence type="ECO:0000256" key="2">
    <source>
        <dbReference type="SAM" id="SignalP"/>
    </source>
</evidence>
<sequence>MGTDWLKRRVLPLLAAGLLLAALPACRAAAGYSLPDGLPGQEDWQGYLDGAPAALEDFVDDPLGTVLGLLSGGLWRTVRDSVGGYSRVLLFLLLAVLLTFLLEDGRRELLDLAAAGGSALLCWAALGGLAGAVCAKLEDWRLFLLGFVPVYQGVLLAGGEGAAAASAGGLFLSGLCLLAQLLAGWVPPLFHCYLALAAACCISTEGALAAACRAAGRLLRKGLGWAGRAFAALLGLQRIFTGQLDRASWQLGQMLTGTVPIIGQSLSAAAGAVLGGMQMLKSGLGFAAIAFLAAEFLPLYLVLMTHAALLLGCELLCTAAGIGRCAALFGCLRQAVQALAAAMALVFGIAVLGTALLFMVGGG</sequence>
<keyword evidence="1" id="KW-0812">Transmembrane</keyword>
<reference evidence="3" key="1">
    <citation type="journal article" date="2021" name="PeerJ">
        <title>Extensive microbial diversity within the chicken gut microbiome revealed by metagenomics and culture.</title>
        <authorList>
            <person name="Gilroy R."/>
            <person name="Ravi A."/>
            <person name="Getino M."/>
            <person name="Pursley I."/>
            <person name="Horton D.L."/>
            <person name="Alikhan N.F."/>
            <person name="Baker D."/>
            <person name="Gharbi K."/>
            <person name="Hall N."/>
            <person name="Watson M."/>
            <person name="Adriaenssens E.M."/>
            <person name="Foster-Nyarko E."/>
            <person name="Jarju S."/>
            <person name="Secka A."/>
            <person name="Antonio M."/>
            <person name="Oren A."/>
            <person name="Chaudhuri R.R."/>
            <person name="La Ragione R."/>
            <person name="Hildebrand F."/>
            <person name="Pallen M.J."/>
        </authorList>
    </citation>
    <scope>NUCLEOTIDE SEQUENCE</scope>
    <source>
        <strain evidence="3">ChiHjej9B8-13557</strain>
    </source>
</reference>
<accession>A0A9D2ME89</accession>
<dbReference type="EMBL" id="DWXX01000040">
    <property type="protein sequence ID" value="HJB58451.1"/>
    <property type="molecule type" value="Genomic_DNA"/>
</dbReference>
<dbReference type="Pfam" id="PF09546">
    <property type="entry name" value="Spore_III_AE"/>
    <property type="match status" value="1"/>
</dbReference>
<evidence type="ECO:0000256" key="1">
    <source>
        <dbReference type="SAM" id="Phobius"/>
    </source>
</evidence>
<dbReference type="AlphaFoldDB" id="A0A9D2ME89"/>
<feature type="transmembrane region" description="Helical" evidence="1">
    <location>
        <begin position="223"/>
        <end position="240"/>
    </location>
</feature>
<comment type="caution">
    <text evidence="3">The sequence shown here is derived from an EMBL/GenBank/DDBJ whole genome shotgun (WGS) entry which is preliminary data.</text>
</comment>
<keyword evidence="1" id="KW-1133">Transmembrane helix</keyword>
<name>A0A9D2ME89_9FIRM</name>
<dbReference type="InterPro" id="IPR014194">
    <property type="entry name" value="Spore_III_AE"/>
</dbReference>
<feature type="transmembrane region" description="Helical" evidence="1">
    <location>
        <begin position="109"/>
        <end position="134"/>
    </location>
</feature>
<organism evidence="3 4">
    <name type="scientific">Candidatus Faecalibacterium faecipullorum</name>
    <dbReference type="NCBI Taxonomy" id="2838578"/>
    <lineage>
        <taxon>Bacteria</taxon>
        <taxon>Bacillati</taxon>
        <taxon>Bacillota</taxon>
        <taxon>Clostridia</taxon>
        <taxon>Eubacteriales</taxon>
        <taxon>Oscillospiraceae</taxon>
        <taxon>Faecalibacterium</taxon>
    </lineage>
</organism>
<feature type="signal peptide" evidence="2">
    <location>
        <begin position="1"/>
        <end position="27"/>
    </location>
</feature>
<feature type="transmembrane region" description="Helical" evidence="1">
    <location>
        <begin position="260"/>
        <end position="277"/>
    </location>
</feature>
<proteinExistence type="predicted"/>
<evidence type="ECO:0000313" key="3">
    <source>
        <dbReference type="EMBL" id="HJB58451.1"/>
    </source>
</evidence>
<feature type="transmembrane region" description="Helical" evidence="1">
    <location>
        <begin position="284"/>
        <end position="303"/>
    </location>
</feature>
<feature type="chain" id="PRO_5038505974" evidence="2">
    <location>
        <begin position="28"/>
        <end position="363"/>
    </location>
</feature>
<keyword evidence="1" id="KW-0472">Membrane</keyword>
<protein>
    <submittedName>
        <fullName evidence="3">Stage III sporulation protein AE</fullName>
    </submittedName>
</protein>
<keyword evidence="2" id="KW-0732">Signal</keyword>
<dbReference type="Proteomes" id="UP000824211">
    <property type="component" value="Unassembled WGS sequence"/>
</dbReference>